<proteinExistence type="predicted"/>
<keyword evidence="2" id="KW-1185">Reference proteome</keyword>
<gene>
    <name evidence="1" type="ORF">THIOM_003278</name>
</gene>
<dbReference type="Proteomes" id="UP000076962">
    <property type="component" value="Unassembled WGS sequence"/>
</dbReference>
<comment type="caution">
    <text evidence="1">The sequence shown here is derived from an EMBL/GenBank/DDBJ whole genome shotgun (WGS) entry which is preliminary data.</text>
</comment>
<feature type="non-terminal residue" evidence="1">
    <location>
        <position position="1"/>
    </location>
</feature>
<protein>
    <submittedName>
        <fullName evidence="1">Uncharacterized protein</fullName>
    </submittedName>
</protein>
<dbReference type="EMBL" id="LUTY01001963">
    <property type="protein sequence ID" value="OAD20978.1"/>
    <property type="molecule type" value="Genomic_DNA"/>
</dbReference>
<reference evidence="1 2" key="1">
    <citation type="submission" date="2016-05" db="EMBL/GenBank/DDBJ databases">
        <title>Single-cell genome of chain-forming Candidatus Thiomargarita nelsonii and comparison to other large sulfur-oxidizing bacteria.</title>
        <authorList>
            <person name="Winkel M."/>
            <person name="Salman V."/>
            <person name="Woyke T."/>
            <person name="Schulz-Vogt H."/>
            <person name="Richter M."/>
            <person name="Flood B."/>
            <person name="Bailey J."/>
            <person name="Amann R."/>
            <person name="Mussmann M."/>
        </authorList>
    </citation>
    <scope>NUCLEOTIDE SEQUENCE [LARGE SCALE GENOMIC DNA]</scope>
    <source>
        <strain evidence="1 2">THI036</strain>
    </source>
</reference>
<sequence>QALEHYFNSGLPEIEFPLYIEALEARGEITEAIEWQKALKGELILQVRLLIQMESDSVFMKNMPAMIEDSHFVEWENQ</sequence>
<name>A0A176RZ72_9GAMM</name>
<organism evidence="1 2">
    <name type="scientific">Candidatus Thiomargarita nelsonii</name>
    <dbReference type="NCBI Taxonomy" id="1003181"/>
    <lineage>
        <taxon>Bacteria</taxon>
        <taxon>Pseudomonadati</taxon>
        <taxon>Pseudomonadota</taxon>
        <taxon>Gammaproteobacteria</taxon>
        <taxon>Thiotrichales</taxon>
        <taxon>Thiotrichaceae</taxon>
        <taxon>Thiomargarita</taxon>
    </lineage>
</organism>
<evidence type="ECO:0000313" key="2">
    <source>
        <dbReference type="Proteomes" id="UP000076962"/>
    </source>
</evidence>
<accession>A0A176RZ72</accession>
<dbReference type="AlphaFoldDB" id="A0A176RZ72"/>
<evidence type="ECO:0000313" key="1">
    <source>
        <dbReference type="EMBL" id="OAD20978.1"/>
    </source>
</evidence>